<organism evidence="2 3">
    <name type="scientific">Collimonas arenae</name>
    <dbReference type="NCBI Taxonomy" id="279058"/>
    <lineage>
        <taxon>Bacteria</taxon>
        <taxon>Pseudomonadati</taxon>
        <taxon>Pseudomonadota</taxon>
        <taxon>Betaproteobacteria</taxon>
        <taxon>Burkholderiales</taxon>
        <taxon>Oxalobacteraceae</taxon>
        <taxon>Collimonas</taxon>
    </lineage>
</organism>
<keyword evidence="3" id="KW-1185">Reference proteome</keyword>
<dbReference type="AlphaFoldDB" id="A0A0A1FGP6"/>
<evidence type="ECO:0000259" key="1">
    <source>
        <dbReference type="Pfam" id="PF13503"/>
    </source>
</evidence>
<dbReference type="KEGG" id="care:LT85_2919"/>
<protein>
    <recommendedName>
        <fullName evidence="1">DUF4123 domain-containing protein</fullName>
    </recommendedName>
</protein>
<dbReference type="Proteomes" id="UP000030302">
    <property type="component" value="Chromosome"/>
</dbReference>
<dbReference type="EMBL" id="CP009962">
    <property type="protein sequence ID" value="AIY42077.1"/>
    <property type="molecule type" value="Genomic_DNA"/>
</dbReference>
<dbReference type="STRING" id="279058.LT85_2919"/>
<evidence type="ECO:0000313" key="2">
    <source>
        <dbReference type="EMBL" id="AIY42077.1"/>
    </source>
</evidence>
<sequence length="294" mass="32364">MTAYYAQNLTNLKNVSTALLVQIEERPDLNWSLLIDRAFDYGQDGGPQITGTNCYDGEDTTELKGVAPWLLTFYTPGQSVTAAKQLFYRWLSHCSGRPMVSIVASKETAQQIAGEWKNLHFVEASDGQKLLLRFSDTRVLVNLPKLLTNEQWATLTSPLDLWLTIDREGELIACPFLPTQSIKSKAPFELSDGQIAAFTNAAESDAMIDYLAENMRDIIPHDISPAQLYAIIADTLALAMQYGVVMWPDKFSLICAACLTLGECNRDPSLGALLKERGWNPGALGEALEAAGVI</sequence>
<dbReference type="Pfam" id="PF13503">
    <property type="entry name" value="DUF4123"/>
    <property type="match status" value="1"/>
</dbReference>
<reference evidence="3" key="1">
    <citation type="journal article" date="2014" name="Soil Biol. Biochem.">
        <title>Structure and function of bacterial communities in ageing soils: Insights from the Mendocino ecological staircase.</title>
        <authorList>
            <person name="Uroz S."/>
            <person name="Tech J.J."/>
            <person name="Sawaya N.A."/>
            <person name="Frey-Klett P."/>
            <person name="Leveau J.H.J."/>
        </authorList>
    </citation>
    <scope>NUCLEOTIDE SEQUENCE [LARGE SCALE GENOMIC DNA]</scope>
    <source>
        <strain evidence="3">Cal35</strain>
    </source>
</reference>
<dbReference type="InterPro" id="IPR025391">
    <property type="entry name" value="DUF4123"/>
</dbReference>
<gene>
    <name evidence="2" type="ORF">LT85_2919</name>
</gene>
<accession>A0A0A1FGP6</accession>
<feature type="domain" description="DUF4123" evidence="1">
    <location>
        <begin position="49"/>
        <end position="153"/>
    </location>
</feature>
<dbReference type="OrthoDB" id="8587627at2"/>
<evidence type="ECO:0000313" key="3">
    <source>
        <dbReference type="Proteomes" id="UP000030302"/>
    </source>
</evidence>
<name>A0A0A1FGP6_9BURK</name>
<dbReference type="RefSeq" id="WP_038489952.1">
    <property type="nucleotide sequence ID" value="NZ_CP009962.1"/>
</dbReference>
<dbReference type="HOGENOM" id="CLU_923997_0_0_4"/>
<proteinExistence type="predicted"/>